<evidence type="ECO:0000313" key="12">
    <source>
        <dbReference type="Proteomes" id="UP000078512"/>
    </source>
</evidence>
<comment type="similarity">
    <text evidence="1">Belongs to the peptidase S9A family.</text>
</comment>
<dbReference type="InterPro" id="IPR029058">
    <property type="entry name" value="AB_hydrolase_fold"/>
</dbReference>
<evidence type="ECO:0000256" key="1">
    <source>
        <dbReference type="ARBA" id="ARBA00005228"/>
    </source>
</evidence>
<feature type="region of interest" description="Disordered" evidence="8">
    <location>
        <begin position="675"/>
        <end position="700"/>
    </location>
</feature>
<dbReference type="InterPro" id="IPR002470">
    <property type="entry name" value="Peptidase_S9A"/>
</dbReference>
<dbReference type="GO" id="GO:0004252">
    <property type="term" value="F:serine-type endopeptidase activity"/>
    <property type="evidence" value="ECO:0007669"/>
    <property type="project" value="InterPro"/>
</dbReference>
<proteinExistence type="inferred from homology"/>
<feature type="compositionally biased region" description="Low complexity" evidence="8">
    <location>
        <begin position="447"/>
        <end position="457"/>
    </location>
</feature>
<organism evidence="11 12">
    <name type="scientific">Linnemannia elongata AG-77</name>
    <dbReference type="NCBI Taxonomy" id="1314771"/>
    <lineage>
        <taxon>Eukaryota</taxon>
        <taxon>Fungi</taxon>
        <taxon>Fungi incertae sedis</taxon>
        <taxon>Mucoromycota</taxon>
        <taxon>Mortierellomycotina</taxon>
        <taxon>Mortierellomycetes</taxon>
        <taxon>Mortierellales</taxon>
        <taxon>Mortierellaceae</taxon>
        <taxon>Linnemannia</taxon>
    </lineage>
</organism>
<dbReference type="InterPro" id="IPR023302">
    <property type="entry name" value="Pept_S9A_N"/>
</dbReference>
<dbReference type="PANTHER" id="PTHR11757:SF19">
    <property type="entry name" value="PROLYL ENDOPEPTIDASE-LIKE"/>
    <property type="match status" value="1"/>
</dbReference>
<evidence type="ECO:0000256" key="6">
    <source>
        <dbReference type="ARBA" id="ARBA00042165"/>
    </source>
</evidence>
<dbReference type="SUPFAM" id="SSF53474">
    <property type="entry name" value="alpha/beta-Hydrolases"/>
    <property type="match status" value="1"/>
</dbReference>
<dbReference type="InterPro" id="IPR002471">
    <property type="entry name" value="Pept_S9_AS"/>
</dbReference>
<keyword evidence="2" id="KW-0645">Protease</keyword>
<evidence type="ECO:0000256" key="3">
    <source>
        <dbReference type="ARBA" id="ARBA00022801"/>
    </source>
</evidence>
<feature type="compositionally biased region" description="Polar residues" evidence="8">
    <location>
        <begin position="364"/>
        <end position="374"/>
    </location>
</feature>
<evidence type="ECO:0000256" key="5">
    <source>
        <dbReference type="ARBA" id="ARBA00039290"/>
    </source>
</evidence>
<feature type="domain" description="Peptidase S9 prolyl oligopeptidase catalytic" evidence="9">
    <location>
        <begin position="1193"/>
        <end position="1279"/>
    </location>
</feature>
<dbReference type="PRINTS" id="PR00862">
    <property type="entry name" value="PROLIGOPTASE"/>
</dbReference>
<feature type="compositionally biased region" description="Polar residues" evidence="8">
    <location>
        <begin position="242"/>
        <end position="254"/>
    </location>
</feature>
<dbReference type="Gene3D" id="2.130.10.120">
    <property type="entry name" value="Prolyl oligopeptidase, N-terminal domain"/>
    <property type="match status" value="1"/>
</dbReference>
<keyword evidence="3" id="KW-0378">Hydrolase</keyword>
<feature type="domain" description="Peptidase S9A N-terminal" evidence="10">
    <location>
        <begin position="705"/>
        <end position="942"/>
    </location>
</feature>
<feature type="region of interest" description="Disordered" evidence="8">
    <location>
        <begin position="1"/>
        <end position="89"/>
    </location>
</feature>
<dbReference type="PROSITE" id="PS00708">
    <property type="entry name" value="PRO_ENDOPEP_SER"/>
    <property type="match status" value="1"/>
</dbReference>
<evidence type="ECO:0000256" key="8">
    <source>
        <dbReference type="SAM" id="MobiDB-lite"/>
    </source>
</evidence>
<keyword evidence="4" id="KW-0720">Serine protease</keyword>
<feature type="compositionally biased region" description="Basic and acidic residues" evidence="8">
    <location>
        <begin position="465"/>
        <end position="474"/>
    </location>
</feature>
<sequence>MALLTAPSQYSGSTRESPRLSRHKRSPGIEQASHIPTCKGSDNYNYCDDDDKETTTANSQGKTEQRNRHCNRPIDNASPQCGSSNRYNHGVNHDTSYDYDIDGNRTYQDNWNEKSGRFLLFADRSRGHFFNNDSTTTTTSSSSPQPHSKLELHHPLLHKQRQQQQKQPSQRYTDSALLQHLFRLTNIRVASLTLLFCFTVLNLFSWPPMPVTAAASTSMAGDLNAPESDTCSDRPSPLLNPIQQSVFSTPSSPTLAHKPQKPSRPPKLPHLAKRIPRPITLYNETLIDYYHWMHYLDQDPDVETYIQAESEYTAAWIAQSGIEGLQKQLNLEVSQIKASMAAQPNRGDRPSLDASDDKTADDLMQTSDGPSGSRSDMKKPKVEHLERTRFWDVDRWRYWLDGTVGDYGVYKRRPISANAYQKTMELARQTYMMPRPAPELSPDREPGSFSQSSPSQFRFAIPSKPDGRGKDKNKDRVEIVGGCSFEANVSASDVQIVLDVNRLAKKVKRKGGAGQFSFGAIEVQPQHTSLKHDRSVHHNPDSTAGGGTSTETFLAYTYDVSGDERYHIRIMPLPSVSSSGPTPSTRLSRRSALSLASECERQPSPAEFDFDHWCETLDQGRPIMTLEGNVLKDAGPETRWVKLGQELFLYFTRLDSKGLSREVWRVRVDSLDAAGSGFGDGQDMDQGSMDRSKAKPRQPPKLTPELVMREKDERNVLLISQTNDGRYLLVESAGQTSSHTYFLSVDRPDAGWHIIRQPEEDVLYKVEHHSRYFYLRTNHNNAPNFKVLRIPVEMYFGNNLQTLVETPAEFERLPDRPKSQTPSFFLKHIQDEVVVAHDPSEYLERFEVFVEHFVAWVWRGGLQEFRIFKAPHPSEGDGPNPDFPLTELQRVRPYDPEFKLAAVMPGNIRDEEERLFRDFYSSRLRYSNCSFIHPWALYELDMHVLTPLMTARNSEADDDKVRKATKLVCQEPFPIGIRYGQPAQESLQDPGLLLKDTEKEQELEMSRYKELRIMVESTHGTKNPHGHDKIMIPISVVYYTYPDGDRFPRKAGFLNAYGAYGTLTAPFFDPARTLPLLRRGLVYIQVHPRGDGVMGPSWYTDGKQENKRNTFYDVEDALLYLRDSGMVEPGGVVVQGRSAGGLVTGWIANRWGEATQPSPGSSIGGRRKRNNGDDIDAVERGSKPKNIVREMVKVVLAQVPFLDVISTMSDPNIPWVDYEWAEWGSPLQSREIFEVMKAYSPYDRVRNQPYPAMMVMGGLSDGRVSYAEPLKFVAKLRSIDGKTNDCQSVEEKLDRGKKRMCVGEKETPLLLQMEDGGHFSGDSTLWMAFALYHLEADKGAFDSYLD</sequence>
<feature type="region of interest" description="Disordered" evidence="8">
    <location>
        <begin position="340"/>
        <end position="381"/>
    </location>
</feature>
<name>A0A197KAX1_9FUNG</name>
<evidence type="ECO:0000259" key="10">
    <source>
        <dbReference type="Pfam" id="PF02897"/>
    </source>
</evidence>
<dbReference type="EMBL" id="KV442017">
    <property type="protein sequence ID" value="OAQ34635.1"/>
    <property type="molecule type" value="Genomic_DNA"/>
</dbReference>
<keyword evidence="12" id="KW-1185">Reference proteome</keyword>
<dbReference type="PANTHER" id="PTHR11757">
    <property type="entry name" value="PROTEASE FAMILY S9A OLIGOPEPTIDASE"/>
    <property type="match status" value="1"/>
</dbReference>
<dbReference type="Proteomes" id="UP000078512">
    <property type="component" value="Unassembled WGS sequence"/>
</dbReference>
<evidence type="ECO:0000256" key="2">
    <source>
        <dbReference type="ARBA" id="ARBA00022670"/>
    </source>
</evidence>
<evidence type="ECO:0000313" key="11">
    <source>
        <dbReference type="EMBL" id="OAQ34635.1"/>
    </source>
</evidence>
<dbReference type="Pfam" id="PF02897">
    <property type="entry name" value="Peptidase_S9_N"/>
    <property type="match status" value="1"/>
</dbReference>
<gene>
    <name evidence="11" type="ORF">K457DRAFT_780153</name>
</gene>
<feature type="domain" description="Peptidase S9 prolyl oligopeptidase catalytic" evidence="9">
    <location>
        <begin position="1075"/>
        <end position="1152"/>
    </location>
</feature>
<dbReference type="InterPro" id="IPR001375">
    <property type="entry name" value="Peptidase_S9_cat"/>
</dbReference>
<feature type="compositionally biased region" description="Polar residues" evidence="8">
    <location>
        <begin position="1"/>
        <end position="15"/>
    </location>
</feature>
<dbReference type="InterPro" id="IPR051543">
    <property type="entry name" value="Serine_Peptidase_S9A"/>
</dbReference>
<dbReference type="Pfam" id="PF00326">
    <property type="entry name" value="Peptidase_S9"/>
    <property type="match status" value="2"/>
</dbReference>
<evidence type="ECO:0000259" key="9">
    <source>
        <dbReference type="Pfam" id="PF00326"/>
    </source>
</evidence>
<feature type="region of interest" description="Disordered" evidence="8">
    <location>
        <begin position="435"/>
        <end position="474"/>
    </location>
</feature>
<protein>
    <recommendedName>
        <fullName evidence="5">Prolyl endopeptidase-like</fullName>
    </recommendedName>
    <alternativeName>
        <fullName evidence="6">Prolylendopeptidase-like</fullName>
    </alternativeName>
</protein>
<accession>A0A197KAX1</accession>
<feature type="compositionally biased region" description="Polar residues" evidence="8">
    <location>
        <begin position="77"/>
        <end position="87"/>
    </location>
</feature>
<dbReference type="SUPFAM" id="SSF50993">
    <property type="entry name" value="Peptidase/esterase 'gauge' domain"/>
    <property type="match status" value="1"/>
</dbReference>
<comment type="function">
    <text evidence="7">Serine peptidase whose precise substrate specificity remains unclear. Does not cleave peptides after a arginine or lysine residue. Regulates trans-Golgi network morphology and sorting by regulating the membrane binding of the AP-1 complex. May play a role in the regulation of synaptic vesicle exocytosis.</text>
</comment>
<feature type="compositionally biased region" description="Basic and acidic residues" evidence="8">
    <location>
        <begin position="346"/>
        <end position="361"/>
    </location>
</feature>
<evidence type="ECO:0000256" key="4">
    <source>
        <dbReference type="ARBA" id="ARBA00022825"/>
    </source>
</evidence>
<reference evidence="11 12" key="1">
    <citation type="submission" date="2016-05" db="EMBL/GenBank/DDBJ databases">
        <title>Genome sequencing reveals origins of a unique bacterial endosymbiosis in the earliest lineages of terrestrial Fungi.</title>
        <authorList>
            <consortium name="DOE Joint Genome Institute"/>
            <person name="Uehling J."/>
            <person name="Gryganskyi A."/>
            <person name="Hameed K."/>
            <person name="Tschaplinski T."/>
            <person name="Misztal P."/>
            <person name="Wu S."/>
            <person name="Desiro A."/>
            <person name="Vande Pol N."/>
            <person name="Du Z.-Y."/>
            <person name="Zienkiewicz A."/>
            <person name="Zienkiewicz K."/>
            <person name="Morin E."/>
            <person name="Tisserant E."/>
            <person name="Splivallo R."/>
            <person name="Hainaut M."/>
            <person name="Henrissat B."/>
            <person name="Ohm R."/>
            <person name="Kuo A."/>
            <person name="Yan J."/>
            <person name="Lipzen A."/>
            <person name="Nolan M."/>
            <person name="Labutti K."/>
            <person name="Barry K."/>
            <person name="Goldstein A."/>
            <person name="Labbe J."/>
            <person name="Schadt C."/>
            <person name="Tuskan G."/>
            <person name="Grigoriev I."/>
            <person name="Martin F."/>
            <person name="Vilgalys R."/>
            <person name="Bonito G."/>
        </authorList>
    </citation>
    <scope>NUCLEOTIDE SEQUENCE [LARGE SCALE GENOMIC DNA]</scope>
    <source>
        <strain evidence="11 12">AG-77</strain>
    </source>
</reference>
<evidence type="ECO:0000256" key="7">
    <source>
        <dbReference type="ARBA" id="ARBA00045448"/>
    </source>
</evidence>
<dbReference type="Gene3D" id="3.40.50.1820">
    <property type="entry name" value="alpha/beta hydrolase"/>
    <property type="match status" value="1"/>
</dbReference>
<dbReference type="OrthoDB" id="248387at2759"/>
<feature type="region of interest" description="Disordered" evidence="8">
    <location>
        <begin position="242"/>
        <end position="272"/>
    </location>
</feature>
<dbReference type="GO" id="GO:0006508">
    <property type="term" value="P:proteolysis"/>
    <property type="evidence" value="ECO:0007669"/>
    <property type="project" value="UniProtKB-KW"/>
</dbReference>
<feature type="region of interest" description="Disordered" evidence="8">
    <location>
        <begin position="1154"/>
        <end position="1181"/>
    </location>
</feature>